<feature type="domain" description="Multidrug resistance protein MdtA-like beta-barrel" evidence="6">
    <location>
        <begin position="212"/>
        <end position="292"/>
    </location>
</feature>
<evidence type="ECO:0000256" key="2">
    <source>
        <dbReference type="ARBA" id="ARBA00009477"/>
    </source>
</evidence>
<feature type="coiled-coil region" evidence="3">
    <location>
        <begin position="108"/>
        <end position="173"/>
    </location>
</feature>
<protein>
    <submittedName>
        <fullName evidence="8">Membrane fusion protein, multidrug efflux system</fullName>
    </submittedName>
</protein>
<evidence type="ECO:0000259" key="5">
    <source>
        <dbReference type="Pfam" id="PF25917"/>
    </source>
</evidence>
<sequence length="373" mass="40666">MQRGVCSIRLGAAVIVLVLLALGLGGCGETSETAQRQMPPAPVVIIHAQVQDVDVMRDYPARVHGSRQVQVRARVEGILRERHYQEGRMVNQGELLFRIDPERYEIALRRAEADLADAQANLNHAQREWNRYSALYAEAAVSELERDRAMTELERAQARFAQAEVAVADARRNLGYTEVRAPVGGLTDMESLSEGNLIEWGGLLTTITQHDPVHVRFSMPENDASLLNGSGENRGQVNLLLPGGGLHPVSGEIDFTAGTIDARTGTVAVRAVFANPDQNLIPGQFVRVQMALQHLERVFLVPESAIGQGRETTHLFIVDAQDTARVRPVRLGPVIDGRQVVLDGLRSGDRVVISGQVALREGAPVNIIGGEAQ</sequence>
<evidence type="ECO:0000259" key="7">
    <source>
        <dbReference type="Pfam" id="PF25967"/>
    </source>
</evidence>
<dbReference type="RefSeq" id="WP_092123674.1">
    <property type="nucleotide sequence ID" value="NZ_FMXO01000021.1"/>
</dbReference>
<accession>A0A1G6ERG7</accession>
<dbReference type="GO" id="GO:0005886">
    <property type="term" value="C:plasma membrane"/>
    <property type="evidence" value="ECO:0007669"/>
    <property type="project" value="TreeGrafter"/>
</dbReference>
<dbReference type="PANTHER" id="PTHR30158">
    <property type="entry name" value="ACRA/E-RELATED COMPONENT OF DRUG EFFLUX TRANSPORTER"/>
    <property type="match status" value="1"/>
</dbReference>
<evidence type="ECO:0000259" key="4">
    <source>
        <dbReference type="Pfam" id="PF25876"/>
    </source>
</evidence>
<evidence type="ECO:0000256" key="1">
    <source>
        <dbReference type="ARBA" id="ARBA00004196"/>
    </source>
</evidence>
<organism evidence="8 9">
    <name type="scientific">Desulfonatronum thiosulfatophilum</name>
    <dbReference type="NCBI Taxonomy" id="617002"/>
    <lineage>
        <taxon>Bacteria</taxon>
        <taxon>Pseudomonadati</taxon>
        <taxon>Thermodesulfobacteriota</taxon>
        <taxon>Desulfovibrionia</taxon>
        <taxon>Desulfovibrionales</taxon>
        <taxon>Desulfonatronaceae</taxon>
        <taxon>Desulfonatronum</taxon>
    </lineage>
</organism>
<dbReference type="OrthoDB" id="9772050at2"/>
<dbReference type="Pfam" id="PF25967">
    <property type="entry name" value="RND-MFP_C"/>
    <property type="match status" value="1"/>
</dbReference>
<dbReference type="GO" id="GO:0046677">
    <property type="term" value="P:response to antibiotic"/>
    <property type="evidence" value="ECO:0007669"/>
    <property type="project" value="TreeGrafter"/>
</dbReference>
<comment type="subcellular location">
    <subcellularLocation>
        <location evidence="1">Cell envelope</location>
    </subcellularLocation>
</comment>
<dbReference type="EMBL" id="FMXO01000021">
    <property type="protein sequence ID" value="SDB60043.1"/>
    <property type="molecule type" value="Genomic_DNA"/>
</dbReference>
<dbReference type="InterPro" id="IPR058624">
    <property type="entry name" value="MdtA-like_HH"/>
</dbReference>
<dbReference type="Pfam" id="PF25917">
    <property type="entry name" value="BSH_RND"/>
    <property type="match status" value="1"/>
</dbReference>
<gene>
    <name evidence="8" type="ORF">SAMN05660653_03080</name>
</gene>
<feature type="domain" description="Multidrug resistance protein MdtA-like barrel-sandwich hybrid" evidence="5">
    <location>
        <begin position="67"/>
        <end position="203"/>
    </location>
</feature>
<dbReference type="Gene3D" id="2.40.50.100">
    <property type="match status" value="1"/>
</dbReference>
<keyword evidence="9" id="KW-1185">Reference proteome</keyword>
<keyword evidence="3" id="KW-0175">Coiled coil</keyword>
<dbReference type="GO" id="GO:0030313">
    <property type="term" value="C:cell envelope"/>
    <property type="evidence" value="ECO:0007669"/>
    <property type="project" value="UniProtKB-SubCell"/>
</dbReference>
<dbReference type="InterPro" id="IPR058625">
    <property type="entry name" value="MdtA-like_BSH"/>
</dbReference>
<proteinExistence type="inferred from homology"/>
<dbReference type="STRING" id="617002.SAMN05660653_03080"/>
<comment type="similarity">
    <text evidence="2">Belongs to the membrane fusion protein (MFP) (TC 8.A.1) family.</text>
</comment>
<evidence type="ECO:0000313" key="9">
    <source>
        <dbReference type="Proteomes" id="UP000198771"/>
    </source>
</evidence>
<evidence type="ECO:0000313" key="8">
    <source>
        <dbReference type="EMBL" id="SDB60043.1"/>
    </source>
</evidence>
<feature type="domain" description="Multidrug resistance protein MdtA-like alpha-helical hairpin" evidence="4">
    <location>
        <begin position="108"/>
        <end position="177"/>
    </location>
</feature>
<dbReference type="NCBIfam" id="TIGR01730">
    <property type="entry name" value="RND_mfp"/>
    <property type="match status" value="1"/>
</dbReference>
<feature type="domain" description="Multidrug resistance protein MdtA-like C-terminal permuted SH3" evidence="7">
    <location>
        <begin position="299"/>
        <end position="355"/>
    </location>
</feature>
<dbReference type="Pfam" id="PF25876">
    <property type="entry name" value="HH_MFP_RND"/>
    <property type="match status" value="1"/>
</dbReference>
<name>A0A1G6ERG7_9BACT</name>
<dbReference type="GO" id="GO:0022857">
    <property type="term" value="F:transmembrane transporter activity"/>
    <property type="evidence" value="ECO:0007669"/>
    <property type="project" value="InterPro"/>
</dbReference>
<dbReference type="Gene3D" id="2.40.30.170">
    <property type="match status" value="1"/>
</dbReference>
<dbReference type="AlphaFoldDB" id="A0A1G6ERG7"/>
<dbReference type="Gene3D" id="1.10.287.470">
    <property type="entry name" value="Helix hairpin bin"/>
    <property type="match status" value="1"/>
</dbReference>
<dbReference type="InterPro" id="IPR006143">
    <property type="entry name" value="RND_pump_MFP"/>
</dbReference>
<dbReference type="InterPro" id="IPR058626">
    <property type="entry name" value="MdtA-like_b-barrel"/>
</dbReference>
<dbReference type="InterPro" id="IPR058627">
    <property type="entry name" value="MdtA-like_C"/>
</dbReference>
<dbReference type="SUPFAM" id="SSF111369">
    <property type="entry name" value="HlyD-like secretion proteins"/>
    <property type="match status" value="1"/>
</dbReference>
<dbReference type="Pfam" id="PF25944">
    <property type="entry name" value="Beta-barrel_RND"/>
    <property type="match status" value="1"/>
</dbReference>
<evidence type="ECO:0000259" key="6">
    <source>
        <dbReference type="Pfam" id="PF25944"/>
    </source>
</evidence>
<dbReference type="Gene3D" id="2.40.420.20">
    <property type="match status" value="1"/>
</dbReference>
<dbReference type="PROSITE" id="PS51257">
    <property type="entry name" value="PROKAR_LIPOPROTEIN"/>
    <property type="match status" value="1"/>
</dbReference>
<reference evidence="8 9" key="1">
    <citation type="submission" date="2016-10" db="EMBL/GenBank/DDBJ databases">
        <authorList>
            <person name="de Groot N.N."/>
        </authorList>
    </citation>
    <scope>NUCLEOTIDE SEQUENCE [LARGE SCALE GENOMIC DNA]</scope>
    <source>
        <strain evidence="8 9">ASO4-2</strain>
    </source>
</reference>
<dbReference type="Proteomes" id="UP000198771">
    <property type="component" value="Unassembled WGS sequence"/>
</dbReference>
<evidence type="ECO:0000256" key="3">
    <source>
        <dbReference type="SAM" id="Coils"/>
    </source>
</evidence>